<dbReference type="InterPro" id="IPR026341">
    <property type="entry name" value="T9SS_type_B"/>
</dbReference>
<dbReference type="Proteomes" id="UP000321580">
    <property type="component" value="Unassembled WGS sequence"/>
</dbReference>
<dbReference type="PROSITE" id="PS50093">
    <property type="entry name" value="PKD"/>
    <property type="match status" value="2"/>
</dbReference>
<gene>
    <name evidence="3" type="ORF">FRY97_10650</name>
</gene>
<evidence type="ECO:0000259" key="2">
    <source>
        <dbReference type="PROSITE" id="PS50093"/>
    </source>
</evidence>
<keyword evidence="1" id="KW-0732">Signal</keyword>
<dbReference type="OrthoDB" id="1490014at2"/>
<comment type="caution">
    <text evidence="3">The sequence shown here is derived from an EMBL/GenBank/DDBJ whole genome shotgun (WGS) entry which is preliminary data.</text>
</comment>
<dbReference type="InterPro" id="IPR035986">
    <property type="entry name" value="PKD_dom_sf"/>
</dbReference>
<dbReference type="SUPFAM" id="SSF49299">
    <property type="entry name" value="PKD domain"/>
    <property type="match status" value="3"/>
</dbReference>
<proteinExistence type="predicted"/>
<evidence type="ECO:0000313" key="4">
    <source>
        <dbReference type="Proteomes" id="UP000321580"/>
    </source>
</evidence>
<dbReference type="InterPro" id="IPR000601">
    <property type="entry name" value="PKD_dom"/>
</dbReference>
<dbReference type="RefSeq" id="WP_147167513.1">
    <property type="nucleotide sequence ID" value="NZ_VOOR01000019.1"/>
</dbReference>
<dbReference type="InterPro" id="IPR013783">
    <property type="entry name" value="Ig-like_fold"/>
</dbReference>
<dbReference type="Pfam" id="PF13585">
    <property type="entry name" value="CHU_C"/>
    <property type="match status" value="1"/>
</dbReference>
<protein>
    <submittedName>
        <fullName evidence="3">PKD domain-containing protein</fullName>
    </submittedName>
</protein>
<feature type="chain" id="PRO_5023066990" evidence="1">
    <location>
        <begin position="27"/>
        <end position="758"/>
    </location>
</feature>
<name>A0A5C6RN92_9BACT</name>
<dbReference type="Pfam" id="PF18911">
    <property type="entry name" value="PKD_4"/>
    <property type="match status" value="2"/>
</dbReference>
<evidence type="ECO:0000313" key="3">
    <source>
        <dbReference type="EMBL" id="TXB63110.1"/>
    </source>
</evidence>
<evidence type="ECO:0000256" key="1">
    <source>
        <dbReference type="SAM" id="SignalP"/>
    </source>
</evidence>
<accession>A0A5C6RN92</accession>
<feature type="signal peptide" evidence="1">
    <location>
        <begin position="1"/>
        <end position="26"/>
    </location>
</feature>
<feature type="domain" description="PKD" evidence="2">
    <location>
        <begin position="533"/>
        <end position="567"/>
    </location>
</feature>
<dbReference type="EMBL" id="VOOR01000019">
    <property type="protein sequence ID" value="TXB63110.1"/>
    <property type="molecule type" value="Genomic_DNA"/>
</dbReference>
<reference evidence="3 4" key="1">
    <citation type="submission" date="2019-08" db="EMBL/GenBank/DDBJ databases">
        <title>Genome of Phaeodactylibacter luteus.</title>
        <authorList>
            <person name="Bowman J.P."/>
        </authorList>
    </citation>
    <scope>NUCLEOTIDE SEQUENCE [LARGE SCALE GENOMIC DNA]</scope>
    <source>
        <strain evidence="3 4">KCTC 42180</strain>
    </source>
</reference>
<sequence>MPNLCILYRPLIFLSLLLSPAGAAQAAHIIGGEVTYECLGWTGGDPNSGTRAYQFYMNIYRDCQGGGAAFDSAPGAAFNATATVFRASDDEPLMIINLGSPTINFVDPEVGNPCIIVPSNVCVQQGVYTFPILDLPVLDESYYITYQRCCRNNTITNIIDPGGSGATYSIELTAAAQAVCNNSPTYNFFPPPVICASEPLNFDHSATDEDGDQLVYEFCAPFLGGGLNFDFPFEEDGLAPNPESRPPYEPVDFLSPFYTPTKPLGVTTDIAIDVNSGLITGTPLDLGQFVVGVCVSEFRNGELLSVVRRDFQFNVTTCDPVVRADIAEDNAVGADLYISQCANRNVFIINESFDQAFIDEYRWEFDLGGGRDTVLSTWNALLDFPEYGTFPGRLLLNPGSECGDTANIIVELFPEINADFSSSYDTCVAGPVQFTPEIEAGAAVVNYAWDFGNGDGSSNEAPNYKFAEAGTKLVRLRAIDENGCRDSTIKAIDYFPVPALILVSPNTFEGCAPASIFFDNLSEPVNTSYTTFWDFGDGGTSNDISPTHVFTKEGVFDVQLEITSPIGCVTDTIFPALIRVEPAPVANFTFSPDRPDNFNPEVVFTDLSTGVDQWFWQLEGPVTSTLQHPTHVFRDTGRQEVRLVATHPLGCQDTAVQVVDIRPQTTFFLPNAFTPNDDGLNDVYKGKGFLRGYSGFELLIWNRWGEVVFSSTDPQEGWDGKFSNSGQPAPQGSYLARLTYTGPRGEPVRIQSTVTLIR</sequence>
<keyword evidence="4" id="KW-1185">Reference proteome</keyword>
<dbReference type="SMART" id="SM00089">
    <property type="entry name" value="PKD"/>
    <property type="match status" value="3"/>
</dbReference>
<dbReference type="InterPro" id="IPR022409">
    <property type="entry name" value="PKD/Chitinase_dom"/>
</dbReference>
<organism evidence="3 4">
    <name type="scientific">Phaeodactylibacter luteus</name>
    <dbReference type="NCBI Taxonomy" id="1564516"/>
    <lineage>
        <taxon>Bacteria</taxon>
        <taxon>Pseudomonadati</taxon>
        <taxon>Bacteroidota</taxon>
        <taxon>Saprospiria</taxon>
        <taxon>Saprospirales</taxon>
        <taxon>Haliscomenobacteraceae</taxon>
        <taxon>Phaeodactylibacter</taxon>
    </lineage>
</organism>
<dbReference type="NCBIfam" id="TIGR04131">
    <property type="entry name" value="Bac_Flav_CTERM"/>
    <property type="match status" value="1"/>
</dbReference>
<feature type="domain" description="PKD" evidence="2">
    <location>
        <begin position="439"/>
        <end position="483"/>
    </location>
</feature>
<dbReference type="AlphaFoldDB" id="A0A5C6RN92"/>
<dbReference type="Gene3D" id="2.60.40.10">
    <property type="entry name" value="Immunoglobulins"/>
    <property type="match status" value="3"/>
</dbReference>
<dbReference type="CDD" id="cd00146">
    <property type="entry name" value="PKD"/>
    <property type="match status" value="2"/>
</dbReference>